<comment type="function">
    <text evidence="2">Hydrolyzes RNA 2',3'-cyclic phosphodiester to an RNA 2'-phosphomonoester.</text>
</comment>
<protein>
    <recommendedName>
        <fullName evidence="2">RNA 2',3'-cyclic phosphodiesterase</fullName>
        <shortName evidence="2">RNA 2',3'-CPDase</shortName>
        <ecNumber evidence="2">3.1.4.58</ecNumber>
    </recommendedName>
</protein>
<dbReference type="EC" id="3.1.4.58" evidence="2"/>
<reference evidence="4 5" key="1">
    <citation type="submission" date="2021-06" db="EMBL/GenBank/DDBJ databases">
        <title>Bacillus sp. RD4P76, an endophyte from a halophyte.</title>
        <authorList>
            <person name="Sun J.-Q."/>
        </authorList>
    </citation>
    <scope>NUCLEOTIDE SEQUENCE [LARGE SCALE GENOMIC DNA]</scope>
    <source>
        <strain evidence="4 5">CGMCC 1.15917</strain>
    </source>
</reference>
<evidence type="ECO:0000259" key="3">
    <source>
        <dbReference type="Pfam" id="PF02834"/>
    </source>
</evidence>
<comment type="catalytic activity">
    <reaction evidence="2">
        <text>a 3'-end 2',3'-cyclophospho-ribonucleotide-RNA + H2O = a 3'-end 2'-phospho-ribonucleotide-RNA + H(+)</text>
        <dbReference type="Rhea" id="RHEA:11828"/>
        <dbReference type="Rhea" id="RHEA-COMP:10464"/>
        <dbReference type="Rhea" id="RHEA-COMP:17353"/>
        <dbReference type="ChEBI" id="CHEBI:15377"/>
        <dbReference type="ChEBI" id="CHEBI:15378"/>
        <dbReference type="ChEBI" id="CHEBI:83064"/>
        <dbReference type="ChEBI" id="CHEBI:173113"/>
        <dbReference type="EC" id="3.1.4.58"/>
    </reaction>
</comment>
<accession>A0ABS6JJA1</accession>
<name>A0ABS6JJA1_9BACI</name>
<proteinExistence type="inferred from homology"/>
<feature type="active site" description="Proton donor" evidence="2">
    <location>
        <position position="43"/>
    </location>
</feature>
<sequence length="182" mass="21514">MNHSHYFIGLPIPEQLQDELELVQRQLNTGNYFKKVTYPKDFHITLLFLGGWDPEKIRELWLRLENQSLNMRETELKLKNISFFGKEDTPRVLWTGVEQNQELFQLHELVIKEAAGLGFSLEKRPFRPHITLGKTFISQEKFPKINIDLPPIRWKMNELSLFKVKPGKKPMYESVSTITFIE</sequence>
<evidence type="ECO:0000256" key="2">
    <source>
        <dbReference type="HAMAP-Rule" id="MF_01940"/>
    </source>
</evidence>
<dbReference type="EMBL" id="JAHQCS010000151">
    <property type="protein sequence ID" value="MBU9713740.1"/>
    <property type="molecule type" value="Genomic_DNA"/>
</dbReference>
<keyword evidence="5" id="KW-1185">Reference proteome</keyword>
<feature type="domain" description="Phosphoesterase HXTX" evidence="3">
    <location>
        <begin position="99"/>
        <end position="168"/>
    </location>
</feature>
<comment type="similarity">
    <text evidence="2">Belongs to the 2H phosphoesterase superfamily. ThpR family.</text>
</comment>
<dbReference type="HAMAP" id="MF_01940">
    <property type="entry name" value="RNA_CPDase"/>
    <property type="match status" value="1"/>
</dbReference>
<dbReference type="NCBIfam" id="TIGR02258">
    <property type="entry name" value="2_5_ligase"/>
    <property type="match status" value="1"/>
</dbReference>
<feature type="active site" description="Proton acceptor" evidence="2">
    <location>
        <position position="129"/>
    </location>
</feature>
<comment type="caution">
    <text evidence="4">The sequence shown here is derived from an EMBL/GenBank/DDBJ whole genome shotgun (WGS) entry which is preliminary data.</text>
</comment>
<dbReference type="InterPro" id="IPR004175">
    <property type="entry name" value="RNA_CPDase"/>
</dbReference>
<dbReference type="Pfam" id="PF02834">
    <property type="entry name" value="LigT_PEase"/>
    <property type="match status" value="2"/>
</dbReference>
<dbReference type="RefSeq" id="WP_217067890.1">
    <property type="nucleotide sequence ID" value="NZ_JAHQCS010000151.1"/>
</dbReference>
<evidence type="ECO:0000313" key="4">
    <source>
        <dbReference type="EMBL" id="MBU9713740.1"/>
    </source>
</evidence>
<dbReference type="PANTHER" id="PTHR35561:SF1">
    <property type="entry name" value="RNA 2',3'-CYCLIC PHOSPHODIESTERASE"/>
    <property type="match status" value="1"/>
</dbReference>
<organism evidence="4 5">
    <name type="scientific">Evansella tamaricis</name>
    <dbReference type="NCBI Taxonomy" id="2069301"/>
    <lineage>
        <taxon>Bacteria</taxon>
        <taxon>Bacillati</taxon>
        <taxon>Bacillota</taxon>
        <taxon>Bacilli</taxon>
        <taxon>Bacillales</taxon>
        <taxon>Bacillaceae</taxon>
        <taxon>Evansella</taxon>
    </lineage>
</organism>
<keyword evidence="1 2" id="KW-0378">Hydrolase</keyword>
<gene>
    <name evidence="4" type="primary">thpR</name>
    <name evidence="4" type="ORF">KS419_18590</name>
</gene>
<feature type="domain" description="Phosphoesterase HXTX" evidence="3">
    <location>
        <begin position="10"/>
        <end position="94"/>
    </location>
</feature>
<evidence type="ECO:0000313" key="5">
    <source>
        <dbReference type="Proteomes" id="UP000784880"/>
    </source>
</evidence>
<feature type="short sequence motif" description="HXTX 1" evidence="2">
    <location>
        <begin position="43"/>
        <end position="46"/>
    </location>
</feature>
<feature type="short sequence motif" description="HXTX 2" evidence="2">
    <location>
        <begin position="129"/>
        <end position="132"/>
    </location>
</feature>
<dbReference type="InterPro" id="IPR014051">
    <property type="entry name" value="Phosphoesterase_HXTX"/>
</dbReference>
<dbReference type="Proteomes" id="UP000784880">
    <property type="component" value="Unassembled WGS sequence"/>
</dbReference>
<dbReference type="PANTHER" id="PTHR35561">
    <property type="entry name" value="RNA 2',3'-CYCLIC PHOSPHODIESTERASE"/>
    <property type="match status" value="1"/>
</dbReference>
<evidence type="ECO:0000256" key="1">
    <source>
        <dbReference type="ARBA" id="ARBA00022801"/>
    </source>
</evidence>